<dbReference type="InterPro" id="IPR001128">
    <property type="entry name" value="Cyt_P450"/>
</dbReference>
<comment type="similarity">
    <text evidence="2 7">Belongs to the cytochrome P450 family.</text>
</comment>
<dbReference type="PRINTS" id="PR00385">
    <property type="entry name" value="P450"/>
</dbReference>
<protein>
    <recommendedName>
        <fullName evidence="10">Cytochrome P450</fullName>
    </recommendedName>
</protein>
<organism evidence="8 9">
    <name type="scientific">Neocucurbitaria cava</name>
    <dbReference type="NCBI Taxonomy" id="798079"/>
    <lineage>
        <taxon>Eukaryota</taxon>
        <taxon>Fungi</taxon>
        <taxon>Dikarya</taxon>
        <taxon>Ascomycota</taxon>
        <taxon>Pezizomycotina</taxon>
        <taxon>Dothideomycetes</taxon>
        <taxon>Pleosporomycetidae</taxon>
        <taxon>Pleosporales</taxon>
        <taxon>Pleosporineae</taxon>
        <taxon>Cucurbitariaceae</taxon>
        <taxon>Neocucurbitaria</taxon>
    </lineage>
</organism>
<evidence type="ECO:0000256" key="4">
    <source>
        <dbReference type="ARBA" id="ARBA00022723"/>
    </source>
</evidence>
<evidence type="ECO:0000256" key="7">
    <source>
        <dbReference type="RuleBase" id="RU000461"/>
    </source>
</evidence>
<dbReference type="InterPro" id="IPR002401">
    <property type="entry name" value="Cyt_P450_E_grp-I"/>
</dbReference>
<keyword evidence="9" id="KW-1185">Reference proteome</keyword>
<dbReference type="PANTHER" id="PTHR24305">
    <property type="entry name" value="CYTOCHROME P450"/>
    <property type="match status" value="1"/>
</dbReference>
<dbReference type="Pfam" id="PF00067">
    <property type="entry name" value="p450"/>
    <property type="match status" value="1"/>
</dbReference>
<evidence type="ECO:0000256" key="6">
    <source>
        <dbReference type="PIRSR" id="PIRSR602401-1"/>
    </source>
</evidence>
<dbReference type="InterPro" id="IPR017972">
    <property type="entry name" value="Cyt_P450_CS"/>
</dbReference>
<evidence type="ECO:0008006" key="10">
    <source>
        <dbReference type="Google" id="ProtNLM"/>
    </source>
</evidence>
<dbReference type="GO" id="GO:0016705">
    <property type="term" value="F:oxidoreductase activity, acting on paired donors, with incorporation or reduction of molecular oxygen"/>
    <property type="evidence" value="ECO:0007669"/>
    <property type="project" value="InterPro"/>
</dbReference>
<dbReference type="AlphaFoldDB" id="A0A9W9CSI5"/>
<dbReference type="GO" id="GO:0020037">
    <property type="term" value="F:heme binding"/>
    <property type="evidence" value="ECO:0007669"/>
    <property type="project" value="InterPro"/>
</dbReference>
<gene>
    <name evidence="8" type="ORF">N0V83_000975</name>
</gene>
<sequence>MYDPWVKAIFSSVKFGSRMSIIRRYPLLWRLFQALIGKSANKRRETHFQHSVTRVTKRLEKGRDNEGVDLWDYVLSQKEGRGLSRPEMDANAGLFMIAGTETTATLLSGLTYFLLVNPECMKKLVGEVRGAFASADDMTMEQLAALPYLAACIKEAFRMYPPVPLGLPRFTPEDGSTIVGQYVPPNTNLTIPQHAMFTHEKNFKRPMEYIPERWLGDSEFDGDEKQCVQPFSVGSRDCVGKK</sequence>
<accession>A0A9W9CSI5</accession>
<dbReference type="OrthoDB" id="1470350at2759"/>
<evidence type="ECO:0000313" key="9">
    <source>
        <dbReference type="Proteomes" id="UP001140560"/>
    </source>
</evidence>
<proteinExistence type="inferred from homology"/>
<dbReference type="InterPro" id="IPR050121">
    <property type="entry name" value="Cytochrome_P450_monoxygenase"/>
</dbReference>
<evidence type="ECO:0000256" key="5">
    <source>
        <dbReference type="ARBA" id="ARBA00023004"/>
    </source>
</evidence>
<comment type="cofactor">
    <cofactor evidence="1 6">
        <name>heme</name>
        <dbReference type="ChEBI" id="CHEBI:30413"/>
    </cofactor>
</comment>
<keyword evidence="5 6" id="KW-0408">Iron</keyword>
<dbReference type="Gene3D" id="1.10.630.10">
    <property type="entry name" value="Cytochrome P450"/>
    <property type="match status" value="1"/>
</dbReference>
<dbReference type="PANTHER" id="PTHR24305:SF210">
    <property type="entry name" value="CYTOCHROME P450 MONOOXYGENASE ASQL-RELATED"/>
    <property type="match status" value="1"/>
</dbReference>
<comment type="caution">
    <text evidence="8">The sequence shown here is derived from an EMBL/GenBank/DDBJ whole genome shotgun (WGS) entry which is preliminary data.</text>
</comment>
<dbReference type="Proteomes" id="UP001140560">
    <property type="component" value="Unassembled WGS sequence"/>
</dbReference>
<dbReference type="GO" id="GO:0004497">
    <property type="term" value="F:monooxygenase activity"/>
    <property type="evidence" value="ECO:0007669"/>
    <property type="project" value="UniProtKB-KW"/>
</dbReference>
<evidence type="ECO:0000256" key="3">
    <source>
        <dbReference type="ARBA" id="ARBA00022617"/>
    </source>
</evidence>
<keyword evidence="7" id="KW-0560">Oxidoreductase</keyword>
<dbReference type="SUPFAM" id="SSF48264">
    <property type="entry name" value="Cytochrome P450"/>
    <property type="match status" value="1"/>
</dbReference>
<feature type="binding site" description="axial binding residue" evidence="6">
    <location>
        <position position="238"/>
    </location>
    <ligand>
        <name>heme</name>
        <dbReference type="ChEBI" id="CHEBI:30413"/>
    </ligand>
    <ligandPart>
        <name>Fe</name>
        <dbReference type="ChEBI" id="CHEBI:18248"/>
    </ligandPart>
</feature>
<evidence type="ECO:0000256" key="2">
    <source>
        <dbReference type="ARBA" id="ARBA00010617"/>
    </source>
</evidence>
<dbReference type="PRINTS" id="PR00463">
    <property type="entry name" value="EP450I"/>
</dbReference>
<evidence type="ECO:0000256" key="1">
    <source>
        <dbReference type="ARBA" id="ARBA00001971"/>
    </source>
</evidence>
<dbReference type="EMBL" id="JAPEUY010000001">
    <property type="protein sequence ID" value="KAJ4378142.1"/>
    <property type="molecule type" value="Genomic_DNA"/>
</dbReference>
<dbReference type="InterPro" id="IPR036396">
    <property type="entry name" value="Cyt_P450_sf"/>
</dbReference>
<name>A0A9W9CSI5_9PLEO</name>
<keyword evidence="3 6" id="KW-0349">Heme</keyword>
<keyword evidence="4 6" id="KW-0479">Metal-binding</keyword>
<dbReference type="PROSITE" id="PS00086">
    <property type="entry name" value="CYTOCHROME_P450"/>
    <property type="match status" value="1"/>
</dbReference>
<evidence type="ECO:0000313" key="8">
    <source>
        <dbReference type="EMBL" id="KAJ4378142.1"/>
    </source>
</evidence>
<reference evidence="8" key="1">
    <citation type="submission" date="2022-10" db="EMBL/GenBank/DDBJ databases">
        <title>Tapping the CABI collections for fungal endophytes: first genome assemblies for Collariella, Neodidymelliopsis, Ascochyta clinopodiicola, Didymella pomorum, Didymosphaeria variabile, Neocosmospora piperis and Neocucurbitaria cava.</title>
        <authorList>
            <person name="Hill R."/>
        </authorList>
    </citation>
    <scope>NUCLEOTIDE SEQUENCE</scope>
    <source>
        <strain evidence="8">IMI 356814</strain>
    </source>
</reference>
<dbReference type="GO" id="GO:0005506">
    <property type="term" value="F:iron ion binding"/>
    <property type="evidence" value="ECO:0007669"/>
    <property type="project" value="InterPro"/>
</dbReference>
<keyword evidence="7" id="KW-0503">Monooxygenase</keyword>